<evidence type="ECO:0000313" key="2">
    <source>
        <dbReference type="Proteomes" id="UP000314294"/>
    </source>
</evidence>
<accession>A0A4Z2F566</accession>
<dbReference type="AlphaFoldDB" id="A0A4Z2F566"/>
<proteinExistence type="predicted"/>
<evidence type="ECO:0000313" key="1">
    <source>
        <dbReference type="EMBL" id="TNN36297.1"/>
    </source>
</evidence>
<comment type="caution">
    <text evidence="1">The sequence shown here is derived from an EMBL/GenBank/DDBJ whole genome shotgun (WGS) entry which is preliminary data.</text>
</comment>
<dbReference type="EMBL" id="SRLO01001635">
    <property type="protein sequence ID" value="TNN36297.1"/>
    <property type="molecule type" value="Genomic_DNA"/>
</dbReference>
<gene>
    <name evidence="1" type="ORF">EYF80_053535</name>
</gene>
<keyword evidence="2" id="KW-1185">Reference proteome</keyword>
<reference evidence="1 2" key="1">
    <citation type="submission" date="2019-03" db="EMBL/GenBank/DDBJ databases">
        <title>First draft genome of Liparis tanakae, snailfish: a comprehensive survey of snailfish specific genes.</title>
        <authorList>
            <person name="Kim W."/>
            <person name="Song I."/>
            <person name="Jeong J.-H."/>
            <person name="Kim D."/>
            <person name="Kim S."/>
            <person name="Ryu S."/>
            <person name="Song J.Y."/>
            <person name="Lee S.K."/>
        </authorList>
    </citation>
    <scope>NUCLEOTIDE SEQUENCE [LARGE SCALE GENOMIC DNA]</scope>
    <source>
        <tissue evidence="1">Muscle</tissue>
    </source>
</reference>
<sequence>MQSVEEGTEHHFMQRKGAISYQFIKSPHAVDVRLQIASPCGRLRLDLCSKTLQLGNVLLHWWMELVMSLESNSLMVWRFELVGLNHKVVGVSGG</sequence>
<organism evidence="1 2">
    <name type="scientific">Liparis tanakae</name>
    <name type="common">Tanaka's snailfish</name>
    <dbReference type="NCBI Taxonomy" id="230148"/>
    <lineage>
        <taxon>Eukaryota</taxon>
        <taxon>Metazoa</taxon>
        <taxon>Chordata</taxon>
        <taxon>Craniata</taxon>
        <taxon>Vertebrata</taxon>
        <taxon>Euteleostomi</taxon>
        <taxon>Actinopterygii</taxon>
        <taxon>Neopterygii</taxon>
        <taxon>Teleostei</taxon>
        <taxon>Neoteleostei</taxon>
        <taxon>Acanthomorphata</taxon>
        <taxon>Eupercaria</taxon>
        <taxon>Perciformes</taxon>
        <taxon>Cottioidei</taxon>
        <taxon>Cottales</taxon>
        <taxon>Liparidae</taxon>
        <taxon>Liparis</taxon>
    </lineage>
</organism>
<protein>
    <submittedName>
        <fullName evidence="1">Uncharacterized protein</fullName>
    </submittedName>
</protein>
<dbReference type="Proteomes" id="UP000314294">
    <property type="component" value="Unassembled WGS sequence"/>
</dbReference>
<name>A0A4Z2F566_9TELE</name>